<reference evidence="1 2" key="1">
    <citation type="submission" date="2019-08" db="EMBL/GenBank/DDBJ databases">
        <authorList>
            <person name="Dhanesh K."/>
            <person name="Kumar G."/>
            <person name="Sasikala C."/>
            <person name="Venkata Ramana C."/>
        </authorList>
    </citation>
    <scope>NUCLEOTIDE SEQUENCE [LARGE SCALE GENOMIC DNA]</scope>
    <source>
        <strain evidence="1 2">JC645</strain>
    </source>
</reference>
<dbReference type="Proteomes" id="UP000324479">
    <property type="component" value="Unassembled WGS sequence"/>
</dbReference>
<dbReference type="AlphaFoldDB" id="A0A5M6CZ60"/>
<dbReference type="Pfam" id="PF08665">
    <property type="entry name" value="PglZ"/>
    <property type="match status" value="1"/>
</dbReference>
<organism evidence="1 2">
    <name type="scientific">Roseiconus nitratireducens</name>
    <dbReference type="NCBI Taxonomy" id="2605748"/>
    <lineage>
        <taxon>Bacteria</taxon>
        <taxon>Pseudomonadati</taxon>
        <taxon>Planctomycetota</taxon>
        <taxon>Planctomycetia</taxon>
        <taxon>Pirellulales</taxon>
        <taxon>Pirellulaceae</taxon>
        <taxon>Roseiconus</taxon>
    </lineage>
</organism>
<protein>
    <submittedName>
        <fullName evidence="1">BREX-3 system phosphatase PglZ</fullName>
    </submittedName>
</protein>
<evidence type="ECO:0000313" key="2">
    <source>
        <dbReference type="Proteomes" id="UP000324479"/>
    </source>
</evidence>
<proteinExistence type="predicted"/>
<dbReference type="EMBL" id="VWOX01000029">
    <property type="protein sequence ID" value="KAA5538599.1"/>
    <property type="molecule type" value="Genomic_DNA"/>
</dbReference>
<evidence type="ECO:0000313" key="1">
    <source>
        <dbReference type="EMBL" id="KAA5538599.1"/>
    </source>
</evidence>
<name>A0A5M6CZ60_9BACT</name>
<gene>
    <name evidence="1" type="primary">pglZ</name>
    <name evidence="1" type="ORF">FYK55_27315</name>
</gene>
<dbReference type="RefSeq" id="WP_150079793.1">
    <property type="nucleotide sequence ID" value="NZ_VWOX01000029.1"/>
</dbReference>
<keyword evidence="2" id="KW-1185">Reference proteome</keyword>
<dbReference type="NCBIfam" id="NF033449">
    <property type="entry name" value="BREX_PglZ_3"/>
    <property type="match status" value="1"/>
</dbReference>
<comment type="caution">
    <text evidence="1">The sequence shown here is derived from an EMBL/GenBank/DDBJ whole genome shotgun (WGS) entry which is preliminary data.</text>
</comment>
<sequence>MANWRDTILKNFKPKISRLTLVADPDGLLIEEGMLSAIKERGFDLIPFDDSIAFRYAYESQYRSQWDKGQHTDLVVVLRSAEQQLNSLPFDLLKAGRQLSFALHQLFPKLNYPVIAGLDRTYLDAVDESYQRHDGDQLTERETKEFVLMHCFGIVPKLVKTPVDLLKLLLSLHSRKVFLPEFLSDHLLNSLQEDKAFSKWPLEDVFSSREAFLRFLQEEWKLYLQCINAKKQKSRVPFEHQDIWAYIDTFFLDGSLTPEEVEDSTALPAWVQAGVLHDPKSDAIRRFHGLRSKFEADIPDNDASHRDWQQAAQQWAELVVLRWEWDEALDEADRAGWSALQTKVENAFDQWMVSRYGTLHNLPYQQQPVMVHQISRFMALERTKKKLSKIALLVLDGLAVDQWLLLKKSLEGNDHSWRFQESTAFAWVPTLTSVTRQSIFAGEPPLYFPESIETTSKEKSHWLRFWEDQGVQRTQVDLVTSLDGPQDPKLDTALGNARLSVLGIVWNKVDDIMHGMQMQTAGMHNQVKLWASQGHLQELLLRLEEEGFAVYLTADHGNVAAIGIGNPKEGVLAETKGKRVRVYDRPAFLEEVAEKFPESLRWPNYGLPPARHVLLAGDLKAFTNLGDEVVSHGGIALEEVMVPFVAISREGT</sequence>
<accession>A0A5M6CZ60</accession>